<protein>
    <submittedName>
        <fullName evidence="3">Centrosomal protein of 128 kDa-like</fullName>
    </submittedName>
</protein>
<dbReference type="GO" id="GO:0005814">
    <property type="term" value="C:centriole"/>
    <property type="evidence" value="ECO:0007669"/>
    <property type="project" value="TreeGrafter"/>
</dbReference>
<feature type="coiled-coil region" evidence="1">
    <location>
        <begin position="957"/>
        <end position="984"/>
    </location>
</feature>
<dbReference type="GO" id="GO:0000922">
    <property type="term" value="C:spindle pole"/>
    <property type="evidence" value="ECO:0007669"/>
    <property type="project" value="TreeGrafter"/>
</dbReference>
<feature type="compositionally biased region" description="Basic and acidic residues" evidence="2">
    <location>
        <begin position="665"/>
        <end position="678"/>
    </location>
</feature>
<feature type="compositionally biased region" description="Basic and acidic residues" evidence="2">
    <location>
        <begin position="1031"/>
        <end position="1041"/>
    </location>
</feature>
<dbReference type="PANTHER" id="PTHR46657">
    <property type="entry name" value="CENTROSOMAL PROTEIN OF 128 KDA"/>
    <property type="match status" value="1"/>
</dbReference>
<accession>A0A6F9D8G6</accession>
<dbReference type="InterPro" id="IPR026652">
    <property type="entry name" value="CEP128"/>
</dbReference>
<sequence>MPRKRQTYDSSSSDGSFQQNFSSSRRRLPSPPPTGILRNANRHVTIVDPASMSRRVDRIADSLEDTSRNLQGVDTKLSDFKDVHDDSMSALTKLQEDLEGSINRLRTTREKRATGRPTQTQSLHHSDLYRRSASASRVGQPREPTSPMKEYEHDFSDYSTGRSLRRPASSLGISRKRENVEPYSSGVREKVLNLSASQVRLEQDMNDEIAQRMRNQADTRRSLRELNDTVRGENATDRVERRLKEIERGMQADRNSATQFASDIAGDVLRRSQSKPTEEEGVVRGRLLQVEAGKRAVETELEATRRRLEQSEGGREALMSQIGELRALINRSDKERISLQHQVEQQALSQRAQLEKEANTRQKHEVSERQERDRMRQENEIADLRAALKRSAGVVQLDETRRELEKSERQRQQLSDHIEVLTKDLEKKEQAQVRVLNQHHDLQRAYDESERDRDRLSLQLEDALRKLKEQARDTEKHVTDLRRVEQSKGDCEKEKEELRSVAQETIRQWKTKCRKNEKEIERLRENVEQLTTRNEEMVKENIASKTQANNAYQQAENLRKEMEDLIAKRADLEERLHRRENDNEEICEEKRNLLRQLNDAAQTADKQDSKLRELKEKMTSSSVRLVQIEEEAKGSKSMYEAAKKQLTDLQSELRDVKIQNADLESRLASENRERHDAQKSAQESNSQIMAMKSELSAVHKQLQIERDTHKRELQDLRSDIHSGEVGKMEAVQRVSKKADEERAFLEGEIHRVNMEANEAKAATREAQKLLAKAKEELNLLGEEASRLDDDNRKMREKYHIVKSSYENKCADVALETNRAQQIEDTLLTSRDHVRRLEQEVEQACSALSREVAALESALDLEVEDTTLGEPTDRRSRGDGTNWAVSLKRRLEIVKKDLKHKMGDRTKVINELDRNKEQMKTMCRSMDDDRRQLMCEVTEQNKLVDTLSREKTSLLLENKEARMIVHDLEDRVANLTTDLENSKLRFLENFSMDLPSKLTSVDPEESQKERERIQERYMKYKDTIESLQAELEEPRCRGRGSPDRNSGSLRLGPGKSPSPIKRVTISDSSPVIHGYSSARPRSSSPMLPEKER</sequence>
<organism evidence="3">
    <name type="scientific">Phallusia mammillata</name>
    <dbReference type="NCBI Taxonomy" id="59560"/>
    <lineage>
        <taxon>Eukaryota</taxon>
        <taxon>Metazoa</taxon>
        <taxon>Chordata</taxon>
        <taxon>Tunicata</taxon>
        <taxon>Ascidiacea</taxon>
        <taxon>Phlebobranchia</taxon>
        <taxon>Ascidiidae</taxon>
        <taxon>Phallusia</taxon>
    </lineage>
</organism>
<evidence type="ECO:0000256" key="1">
    <source>
        <dbReference type="SAM" id="Coils"/>
    </source>
</evidence>
<dbReference type="PANTHER" id="PTHR46657:SF1">
    <property type="entry name" value="CENTROSOMAL PROTEIN OF 128 KDA"/>
    <property type="match status" value="1"/>
</dbReference>
<feature type="region of interest" description="Disordered" evidence="2">
    <location>
        <begin position="1"/>
        <end position="43"/>
    </location>
</feature>
<keyword evidence="1" id="KW-0175">Coiled coil</keyword>
<feature type="region of interest" description="Disordered" evidence="2">
    <location>
        <begin position="101"/>
        <end position="173"/>
    </location>
</feature>
<evidence type="ECO:0000256" key="2">
    <source>
        <dbReference type="SAM" id="MobiDB-lite"/>
    </source>
</evidence>
<dbReference type="EMBL" id="LR783830">
    <property type="protein sequence ID" value="CAB3229879.1"/>
    <property type="molecule type" value="mRNA"/>
</dbReference>
<gene>
    <name evidence="3" type="primary">Cep128</name>
</gene>
<feature type="region of interest" description="Disordered" evidence="2">
    <location>
        <begin position="1029"/>
        <end position="1091"/>
    </location>
</feature>
<proteinExistence type="evidence at transcript level"/>
<feature type="region of interest" description="Disordered" evidence="2">
    <location>
        <begin position="665"/>
        <end position="686"/>
    </location>
</feature>
<reference evidence="3" key="1">
    <citation type="submission" date="2020-04" db="EMBL/GenBank/DDBJ databases">
        <authorList>
            <person name="Neveu A P."/>
        </authorList>
    </citation>
    <scope>NUCLEOTIDE SEQUENCE</scope>
    <source>
        <tissue evidence="3">Whole embryo</tissue>
    </source>
</reference>
<evidence type="ECO:0000313" key="3">
    <source>
        <dbReference type="EMBL" id="CAB3229879.1"/>
    </source>
</evidence>
<feature type="region of interest" description="Disordered" evidence="2">
    <location>
        <begin position="355"/>
        <end position="376"/>
    </location>
</feature>
<feature type="compositionally biased region" description="Polar residues" evidence="2">
    <location>
        <begin position="8"/>
        <end position="21"/>
    </location>
</feature>
<dbReference type="AlphaFoldDB" id="A0A6F9D8G6"/>
<name>A0A6F9D8G6_9ASCI</name>